<accession>A0A381U7Z0</accession>
<gene>
    <name evidence="1" type="ORF">METZ01_LOCUS75547</name>
</gene>
<evidence type="ECO:0008006" key="2">
    <source>
        <dbReference type="Google" id="ProtNLM"/>
    </source>
</evidence>
<dbReference type="PIRSF" id="PIRSF015736">
    <property type="entry name" value="MI"/>
    <property type="match status" value="1"/>
</dbReference>
<evidence type="ECO:0000313" key="1">
    <source>
        <dbReference type="EMBL" id="SVA22693.1"/>
    </source>
</evidence>
<dbReference type="PANTHER" id="PTHR40267">
    <property type="entry name" value="BLR3294 PROTEIN"/>
    <property type="match status" value="1"/>
</dbReference>
<organism evidence="1">
    <name type="scientific">marine metagenome</name>
    <dbReference type="NCBI Taxonomy" id="408172"/>
    <lineage>
        <taxon>unclassified sequences</taxon>
        <taxon>metagenomes</taxon>
        <taxon>ecological metagenomes</taxon>
    </lineage>
</organism>
<dbReference type="Gene3D" id="3.40.50.12500">
    <property type="match status" value="1"/>
</dbReference>
<name>A0A381U7Z0_9ZZZZ</name>
<sequence length="260" mass="28191">MNAEKTAPESILKMQFRTDAGLGSRANIGMIVLSSDQTLELEFRTLLDFEGVALYHARIPNEMDITEETLAKMEAELPITASLLPGSFNFDVIGYGCTSGTTVIGEDQVTKAIRTAHPGILVTNPLTACKAALSALSLKRIAFLTPYEPAITKAMRDNLMEEGFEIPVTASFYESDDFVVGRITSDSILESVKKIGARDDCDGVFVSCTNLRAASVIESAEEYLGKPVTSSNHALAWHLLRLAGISDSSVNLGRLFHQNL</sequence>
<dbReference type="EMBL" id="UINC01005653">
    <property type="protein sequence ID" value="SVA22693.1"/>
    <property type="molecule type" value="Genomic_DNA"/>
</dbReference>
<dbReference type="PANTHER" id="PTHR40267:SF1">
    <property type="entry name" value="BLR3294 PROTEIN"/>
    <property type="match status" value="1"/>
</dbReference>
<proteinExistence type="predicted"/>
<dbReference type="AlphaFoldDB" id="A0A381U7Z0"/>
<dbReference type="InterPro" id="IPR026286">
    <property type="entry name" value="MaiA/AMDase"/>
</dbReference>
<reference evidence="1" key="1">
    <citation type="submission" date="2018-05" db="EMBL/GenBank/DDBJ databases">
        <authorList>
            <person name="Lanie J.A."/>
            <person name="Ng W.-L."/>
            <person name="Kazmierczak K.M."/>
            <person name="Andrzejewski T.M."/>
            <person name="Davidsen T.M."/>
            <person name="Wayne K.J."/>
            <person name="Tettelin H."/>
            <person name="Glass J.I."/>
            <person name="Rusch D."/>
            <person name="Podicherti R."/>
            <person name="Tsui H.-C.T."/>
            <person name="Winkler M.E."/>
        </authorList>
    </citation>
    <scope>NUCLEOTIDE SEQUENCE</scope>
</reference>
<dbReference type="InterPro" id="IPR053714">
    <property type="entry name" value="Iso_Racemase_Enz_sf"/>
</dbReference>
<dbReference type="Pfam" id="PF17645">
    <property type="entry name" value="Amdase"/>
    <property type="match status" value="1"/>
</dbReference>
<protein>
    <recommendedName>
        <fullName evidence="2">Asp/Glu racemase</fullName>
    </recommendedName>
</protein>